<protein>
    <submittedName>
        <fullName evidence="1">Uncharacterized protein</fullName>
    </submittedName>
</protein>
<accession>A0A816W1P5</accession>
<evidence type="ECO:0000313" key="1">
    <source>
        <dbReference type="EMBL" id="CAF2127287.1"/>
    </source>
</evidence>
<name>A0A816W1P5_9BILA</name>
<dbReference type="AlphaFoldDB" id="A0A816W1P5"/>
<feature type="non-terminal residue" evidence="1">
    <location>
        <position position="1"/>
    </location>
</feature>
<organism evidence="1 2">
    <name type="scientific">Rotaria magnacalcarata</name>
    <dbReference type="NCBI Taxonomy" id="392030"/>
    <lineage>
        <taxon>Eukaryota</taxon>
        <taxon>Metazoa</taxon>
        <taxon>Spiralia</taxon>
        <taxon>Gnathifera</taxon>
        <taxon>Rotifera</taxon>
        <taxon>Eurotatoria</taxon>
        <taxon>Bdelloidea</taxon>
        <taxon>Philodinida</taxon>
        <taxon>Philodinidae</taxon>
        <taxon>Rotaria</taxon>
    </lineage>
</organism>
<reference evidence="1" key="1">
    <citation type="submission" date="2021-02" db="EMBL/GenBank/DDBJ databases">
        <authorList>
            <person name="Nowell W R."/>
        </authorList>
    </citation>
    <scope>NUCLEOTIDE SEQUENCE</scope>
</reference>
<dbReference type="Proteomes" id="UP000663887">
    <property type="component" value="Unassembled WGS sequence"/>
</dbReference>
<proteinExistence type="predicted"/>
<gene>
    <name evidence="1" type="ORF">XDN619_LOCUS24063</name>
</gene>
<sequence>MRGVTVSGVTLSWAHCILYNIREGTFGSGSSTTVLETPPGGVPAQEACIYKPPEPNRRADRNFCADFLSRPVLYDCPIPPPQRTIVPSEYFKAVDAGRNEPIFLKREGNIKFSSLSSQLGGGEADSILEIHTLNNHDSVAQHLAECHNSPEYGYLGAWATAIIARRQGLRIAWQMVNDY</sequence>
<evidence type="ECO:0000313" key="2">
    <source>
        <dbReference type="Proteomes" id="UP000663887"/>
    </source>
</evidence>
<comment type="caution">
    <text evidence="1">The sequence shown here is derived from an EMBL/GenBank/DDBJ whole genome shotgun (WGS) entry which is preliminary data.</text>
</comment>
<dbReference type="EMBL" id="CAJNRG010010869">
    <property type="protein sequence ID" value="CAF2127287.1"/>
    <property type="molecule type" value="Genomic_DNA"/>
</dbReference>